<sequence>MRVKALVPSLTNNSTLFFERTCIPHLFLMFVLLSLLKQEILQSLGCLLKSFIGISNAALVTSSQRHTETYVRLEGSRTFMAQVLIL</sequence>
<proteinExistence type="predicted"/>
<organism evidence="1 2">
    <name type="scientific">Euplotes crassus</name>
    <dbReference type="NCBI Taxonomy" id="5936"/>
    <lineage>
        <taxon>Eukaryota</taxon>
        <taxon>Sar</taxon>
        <taxon>Alveolata</taxon>
        <taxon>Ciliophora</taxon>
        <taxon>Intramacronucleata</taxon>
        <taxon>Spirotrichea</taxon>
        <taxon>Hypotrichia</taxon>
        <taxon>Euplotida</taxon>
        <taxon>Euplotidae</taxon>
        <taxon>Moneuplotes</taxon>
    </lineage>
</organism>
<dbReference type="Proteomes" id="UP001295684">
    <property type="component" value="Unassembled WGS sequence"/>
</dbReference>
<dbReference type="EMBL" id="CAMPGE010017826">
    <property type="protein sequence ID" value="CAI2376279.1"/>
    <property type="molecule type" value="Genomic_DNA"/>
</dbReference>
<keyword evidence="2" id="KW-1185">Reference proteome</keyword>
<comment type="caution">
    <text evidence="1">The sequence shown here is derived from an EMBL/GenBank/DDBJ whole genome shotgun (WGS) entry which is preliminary data.</text>
</comment>
<accession>A0AAD2D0B2</accession>
<evidence type="ECO:0000313" key="2">
    <source>
        <dbReference type="Proteomes" id="UP001295684"/>
    </source>
</evidence>
<evidence type="ECO:0000313" key="1">
    <source>
        <dbReference type="EMBL" id="CAI2376279.1"/>
    </source>
</evidence>
<reference evidence="1" key="1">
    <citation type="submission" date="2023-07" db="EMBL/GenBank/DDBJ databases">
        <authorList>
            <consortium name="AG Swart"/>
            <person name="Singh M."/>
            <person name="Singh A."/>
            <person name="Seah K."/>
            <person name="Emmerich C."/>
        </authorList>
    </citation>
    <scope>NUCLEOTIDE SEQUENCE</scope>
    <source>
        <strain evidence="1">DP1</strain>
    </source>
</reference>
<dbReference type="AlphaFoldDB" id="A0AAD2D0B2"/>
<protein>
    <submittedName>
        <fullName evidence="1">Uncharacterized protein</fullName>
    </submittedName>
</protein>
<name>A0AAD2D0B2_EUPCR</name>
<gene>
    <name evidence="1" type="ORF">ECRASSUSDP1_LOCUS17648</name>
</gene>